<dbReference type="InterPro" id="IPR017871">
    <property type="entry name" value="ABC_transporter-like_CS"/>
</dbReference>
<comment type="subcellular location">
    <subcellularLocation>
        <location evidence="1">Membrane</location>
        <topology evidence="1">Multi-pass membrane protein</topology>
    </subcellularLocation>
</comment>
<keyword evidence="4" id="KW-0547">Nucleotide-binding</keyword>
<accession>A0A0B2UWX0</accession>
<keyword evidence="5" id="KW-0067">ATP-binding</keyword>
<feature type="domain" description="ABC transporter" evidence="9">
    <location>
        <begin position="45"/>
        <end position="306"/>
    </location>
</feature>
<dbReference type="FunFam" id="3.40.50.300:FF:000916">
    <property type="entry name" value="ABC transporter B family member 9"/>
    <property type="match status" value="1"/>
</dbReference>
<evidence type="ECO:0000256" key="3">
    <source>
        <dbReference type="ARBA" id="ARBA00022692"/>
    </source>
</evidence>
<feature type="transmembrane region" description="Helical" evidence="8">
    <location>
        <begin position="336"/>
        <end position="361"/>
    </location>
</feature>
<dbReference type="Gene3D" id="1.20.1560.10">
    <property type="entry name" value="ABC transporter type 1, transmembrane domain"/>
    <property type="match status" value="1"/>
</dbReference>
<feature type="transmembrane region" description="Helical" evidence="8">
    <location>
        <begin position="1036"/>
        <end position="1057"/>
    </location>
</feature>
<evidence type="ECO:0000259" key="10">
    <source>
        <dbReference type="PROSITE" id="PS50929"/>
    </source>
</evidence>
<feature type="transmembrane region" description="Helical" evidence="8">
    <location>
        <begin position="819"/>
        <end position="842"/>
    </location>
</feature>
<dbReference type="InterPro" id="IPR036640">
    <property type="entry name" value="ABC1_TM_sf"/>
</dbReference>
<sequence>MLSGCLNSFFGASSSVDSVLRLVYARKLQKDATGGDAKAELHGNVAFRNVRFCYPSRPEQTILNGLTFHASKGQTIALVGPSGSGKSTVISLLERFYDPSTGIIFRFASRNDKILVVCGILLAVLCGIGLPMMTIIGGRFTNVLIVYDKYVGNNEFWNAAYENVIMFAGVGVALAVVSYVQFVCFKNASLNITRNTRSAYMKSLLRQDAAWFDTQKAGVITTQLNENIDKIRDGVGDKVGFILRGITMFLTCLVIGFIYEWRVTLVMVGLAPLSALLMSLSARLVDAASSKQMKGNAECAAVLEESVMNFKTIASCNGQETILRKYRDGVKATQKYAAQIAGFSGIFDGLFFLAIYVFFAAGFYYGGYLYKVGVIKEPGDIFIVSNAVVFGGYFLGILSPHIMAITKAKVAAAIIYQTIDRVPSIDSSSKDGIEMIKSEGSIQFSDVHFAYPTRKDKAVFSGLTFSVNAGDTVALVGHSGCGKSTVIGLLTRLYECTAGTVTIDGVDVRKVRTDSLRNIVGVVQQEPMLFSGTIKENIRLGRADATDDEIVEYCKMANAHCFIENLPEGYNTAIGAGGIQLSGGQKQRIAIARTIARNPRILLLDEATSALDAESEIAVQEALKKASLGRTTVMIAHRLSSLRDATNIIVISNGKVAEIGSHKELLQKEDGIFANLVKSQQFEEDASEELPMEDEQMGQRPIFKRSTTTTSSTYSGLRSSSYFTQGSVLASEVYSSMRRRSTVQKEIMLDYEDSKQSRRGLWHLYRNCNGNYVKLLAAVVASILRGGEIPLFVVVFKLTFDGFIASNPDMMMQKLRDALIFYIALGVYLLITIFLATLFFGWTGDCVVDSLRCRALSNLLNQDAAYFDIPSRSTAITVTRLSTDAPNIKGALDARMVHIVDNMVALVAALILSVVYCWQVGLLGVGLTAIVFVAVVLLAKFMDKYNGAAIKEDLSGQLSIEIVEQARTIQLLTREEHFCKLFDEKLDHALKLQKRSGPSEAINFAITMAFPYAANAVGFGFGISLIYYAHATSDRVFAAGVAISCAGWAVVLLSGCLNSFFGASSSVDSVLRLVYARKLQKDTVGGNEKKELHGNVAFRNVRFCYPSRPEQTILNGLTFHASKGQTIALVGPSGSGKSTVISLLERFYDPSTGIIKLDNYEVKCLPMVELREQIALVGQEPVLFGGTIRENILLGVENKSNEDVIEACEMANARQFIEAMPNAYETEVGERGAQLSGGQKQRIAIARALVRNPKILLLDEATSALDADSEKAVQEALDKAGSGRTCIIVAHRLSSIQHADQIFFIENGTVVEHGTHQQLVEDNGKYAELIRKQDLRS</sequence>
<dbReference type="GO" id="GO:0016887">
    <property type="term" value="F:ATP hydrolysis activity"/>
    <property type="evidence" value="ECO:0007669"/>
    <property type="project" value="InterPro"/>
</dbReference>
<feature type="transmembrane region" description="Helical" evidence="8">
    <location>
        <begin position="1001"/>
        <end position="1030"/>
    </location>
</feature>
<evidence type="ECO:0000256" key="6">
    <source>
        <dbReference type="ARBA" id="ARBA00022989"/>
    </source>
</evidence>
<evidence type="ECO:0000313" key="11">
    <source>
        <dbReference type="EMBL" id="KHN73709.1"/>
    </source>
</evidence>
<dbReference type="SUPFAM" id="SSF52540">
    <property type="entry name" value="P-loop containing nucleoside triphosphate hydrolases"/>
    <property type="match status" value="3"/>
</dbReference>
<feature type="transmembrane region" description="Helical" evidence="8">
    <location>
        <begin position="241"/>
        <end position="259"/>
    </location>
</feature>
<keyword evidence="6 8" id="KW-1133">Transmembrane helix</keyword>
<dbReference type="GO" id="GO:0005743">
    <property type="term" value="C:mitochondrial inner membrane"/>
    <property type="evidence" value="ECO:0007669"/>
    <property type="project" value="TreeGrafter"/>
</dbReference>
<feature type="domain" description="ABC transporter" evidence="9">
    <location>
        <begin position="442"/>
        <end position="678"/>
    </location>
</feature>
<evidence type="ECO:0000256" key="4">
    <source>
        <dbReference type="ARBA" id="ARBA00022741"/>
    </source>
</evidence>
<keyword evidence="3 8" id="KW-0812">Transmembrane</keyword>
<dbReference type="CDD" id="cd03249">
    <property type="entry name" value="ABC_MTABC3_MDL1_MDL2"/>
    <property type="match status" value="2"/>
</dbReference>
<dbReference type="PROSITE" id="PS50929">
    <property type="entry name" value="ABC_TM1F"/>
    <property type="match status" value="2"/>
</dbReference>
<keyword evidence="12" id="KW-1185">Reference proteome</keyword>
<dbReference type="GO" id="GO:0005524">
    <property type="term" value="F:ATP binding"/>
    <property type="evidence" value="ECO:0007669"/>
    <property type="project" value="UniProtKB-KW"/>
</dbReference>
<dbReference type="Pfam" id="PF00005">
    <property type="entry name" value="ABC_tran"/>
    <property type="match status" value="3"/>
</dbReference>
<dbReference type="InterPro" id="IPR039421">
    <property type="entry name" value="Type_1_exporter"/>
</dbReference>
<organism evidence="11 12">
    <name type="scientific">Toxocara canis</name>
    <name type="common">Canine roundworm</name>
    <dbReference type="NCBI Taxonomy" id="6265"/>
    <lineage>
        <taxon>Eukaryota</taxon>
        <taxon>Metazoa</taxon>
        <taxon>Ecdysozoa</taxon>
        <taxon>Nematoda</taxon>
        <taxon>Chromadorea</taxon>
        <taxon>Rhabditida</taxon>
        <taxon>Spirurina</taxon>
        <taxon>Ascaridomorpha</taxon>
        <taxon>Ascaridoidea</taxon>
        <taxon>Toxocaridae</taxon>
        <taxon>Toxocara</taxon>
    </lineage>
</organism>
<evidence type="ECO:0000256" key="1">
    <source>
        <dbReference type="ARBA" id="ARBA00004141"/>
    </source>
</evidence>
<reference evidence="11 12" key="1">
    <citation type="submission" date="2014-11" db="EMBL/GenBank/DDBJ databases">
        <title>Genetic blueprint of the zoonotic pathogen Toxocara canis.</title>
        <authorList>
            <person name="Zhu X.-Q."/>
            <person name="Korhonen P.K."/>
            <person name="Cai H."/>
            <person name="Young N.D."/>
            <person name="Nejsum P."/>
            <person name="von Samson-Himmelstjerna G."/>
            <person name="Boag P.R."/>
            <person name="Tan P."/>
            <person name="Li Q."/>
            <person name="Min J."/>
            <person name="Yang Y."/>
            <person name="Wang X."/>
            <person name="Fang X."/>
            <person name="Hall R.S."/>
            <person name="Hofmann A."/>
            <person name="Sternberg P.W."/>
            <person name="Jex A.R."/>
            <person name="Gasser R.B."/>
        </authorList>
    </citation>
    <scope>NUCLEOTIDE SEQUENCE [LARGE SCALE GENOMIC DNA]</scope>
    <source>
        <strain evidence="11">PN_DK_2014</strain>
    </source>
</reference>
<dbReference type="PANTHER" id="PTHR43394">
    <property type="entry name" value="ATP-DEPENDENT PERMEASE MDL1, MITOCHONDRIAL"/>
    <property type="match status" value="1"/>
</dbReference>
<feature type="transmembrane region" description="Helical" evidence="8">
    <location>
        <begin position="922"/>
        <end position="941"/>
    </location>
</feature>
<evidence type="ECO:0000256" key="8">
    <source>
        <dbReference type="SAM" id="Phobius"/>
    </source>
</evidence>
<name>A0A0B2UWX0_TOXCA</name>
<feature type="domain" description="ABC transporter" evidence="9">
    <location>
        <begin position="1096"/>
        <end position="1332"/>
    </location>
</feature>
<keyword evidence="7 8" id="KW-0472">Membrane</keyword>
<proteinExistence type="inferred from homology"/>
<dbReference type="OrthoDB" id="6500128at2759"/>
<feature type="domain" description="ABC transmembrane type-1" evidence="10">
    <location>
        <begin position="119"/>
        <end position="407"/>
    </location>
</feature>
<dbReference type="CDD" id="cd18578">
    <property type="entry name" value="ABC_6TM_Pgp_ABCB1_D2_like"/>
    <property type="match status" value="1"/>
</dbReference>
<dbReference type="InterPro" id="IPR003439">
    <property type="entry name" value="ABC_transporter-like_ATP-bd"/>
</dbReference>
<feature type="transmembrane region" description="Helical" evidence="8">
    <location>
        <begin position="381"/>
        <end position="399"/>
    </location>
</feature>
<dbReference type="SMART" id="SM00382">
    <property type="entry name" value="AAA"/>
    <property type="match status" value="3"/>
</dbReference>
<evidence type="ECO:0000313" key="12">
    <source>
        <dbReference type="Proteomes" id="UP000031036"/>
    </source>
</evidence>
<evidence type="ECO:0000256" key="7">
    <source>
        <dbReference type="ARBA" id="ARBA00023136"/>
    </source>
</evidence>
<evidence type="ECO:0000256" key="5">
    <source>
        <dbReference type="ARBA" id="ARBA00022840"/>
    </source>
</evidence>
<dbReference type="PANTHER" id="PTHR43394:SF27">
    <property type="entry name" value="ATP-DEPENDENT TRANSLOCASE ABCB1-LIKE"/>
    <property type="match status" value="1"/>
</dbReference>
<dbReference type="Pfam" id="PF00664">
    <property type="entry name" value="ABC_membrane"/>
    <property type="match status" value="2"/>
</dbReference>
<dbReference type="InterPro" id="IPR003593">
    <property type="entry name" value="AAA+_ATPase"/>
</dbReference>
<evidence type="ECO:0000259" key="9">
    <source>
        <dbReference type="PROSITE" id="PS50893"/>
    </source>
</evidence>
<dbReference type="EMBL" id="JPKZ01003065">
    <property type="protein sequence ID" value="KHN73709.1"/>
    <property type="molecule type" value="Genomic_DNA"/>
</dbReference>
<dbReference type="Proteomes" id="UP000031036">
    <property type="component" value="Unassembled WGS sequence"/>
</dbReference>
<dbReference type="SUPFAM" id="SSF90123">
    <property type="entry name" value="ABC transporter transmembrane region"/>
    <property type="match status" value="2"/>
</dbReference>
<dbReference type="InterPro" id="IPR027417">
    <property type="entry name" value="P-loop_NTPase"/>
</dbReference>
<gene>
    <name evidence="11" type="primary">pgp-1</name>
    <name evidence="11" type="ORF">Tcan_04673</name>
</gene>
<dbReference type="GO" id="GO:0015421">
    <property type="term" value="F:ABC-type oligopeptide transporter activity"/>
    <property type="evidence" value="ECO:0007669"/>
    <property type="project" value="TreeGrafter"/>
</dbReference>
<dbReference type="FunFam" id="3.40.50.300:FF:002283">
    <property type="entry name" value="p-GlycoProtein related"/>
    <property type="match status" value="1"/>
</dbReference>
<feature type="transmembrane region" description="Helical" evidence="8">
    <location>
        <begin position="114"/>
        <end position="136"/>
    </location>
</feature>
<dbReference type="PROSITE" id="PS00211">
    <property type="entry name" value="ABC_TRANSPORTER_1"/>
    <property type="match status" value="2"/>
</dbReference>
<dbReference type="PROSITE" id="PS50893">
    <property type="entry name" value="ABC_TRANSPORTER_2"/>
    <property type="match status" value="3"/>
</dbReference>
<evidence type="ECO:0000256" key="2">
    <source>
        <dbReference type="ARBA" id="ARBA00007577"/>
    </source>
</evidence>
<dbReference type="InterPro" id="IPR011527">
    <property type="entry name" value="ABC1_TM_dom"/>
</dbReference>
<comment type="caution">
    <text evidence="11">The sequence shown here is derived from an EMBL/GenBank/DDBJ whole genome shotgun (WGS) entry which is preliminary data.</text>
</comment>
<feature type="transmembrane region" description="Helical" evidence="8">
    <location>
        <begin position="899"/>
        <end position="916"/>
    </location>
</feature>
<dbReference type="Gene3D" id="3.40.50.300">
    <property type="entry name" value="P-loop containing nucleotide triphosphate hydrolases"/>
    <property type="match status" value="3"/>
</dbReference>
<dbReference type="STRING" id="6265.A0A0B2UWX0"/>
<dbReference type="GO" id="GO:0090374">
    <property type="term" value="P:oligopeptide export from mitochondrion"/>
    <property type="evidence" value="ECO:0007669"/>
    <property type="project" value="TreeGrafter"/>
</dbReference>
<feature type="transmembrane region" description="Helical" evidence="8">
    <location>
        <begin position="265"/>
        <end position="285"/>
    </location>
</feature>
<feature type="domain" description="ABC transmembrane type-1" evidence="10">
    <location>
        <begin position="776"/>
        <end position="1060"/>
    </location>
</feature>
<feature type="transmembrane region" description="Helical" evidence="8">
    <location>
        <begin position="164"/>
        <end position="185"/>
    </location>
</feature>
<protein>
    <submittedName>
        <fullName evidence="11">Multidrug resistance protein pgp-1</fullName>
    </submittedName>
</protein>
<dbReference type="CDD" id="cd18577">
    <property type="entry name" value="ABC_6TM_Pgp_ABCB1_D1_like"/>
    <property type="match status" value="1"/>
</dbReference>
<comment type="similarity">
    <text evidence="2">Belongs to the ABC transporter superfamily. ABCB family. Multidrug resistance exporter (TC 3.A.1.201) subfamily.</text>
</comment>